<reference evidence="2" key="1">
    <citation type="submission" date="2020-02" db="EMBL/GenBank/DDBJ databases">
        <authorList>
            <person name="Meier V. D."/>
        </authorList>
    </citation>
    <scope>NUCLEOTIDE SEQUENCE</scope>
    <source>
        <strain evidence="2">AVDCRST_MAG66</strain>
    </source>
</reference>
<sequence>CRKATFTQRACVKVAFLQPGGRVRRRPPGPAPCPPTSTPTWAGPWARSCARTCGRRPRPSPTCRAGRAGTRSS</sequence>
<organism evidence="2">
    <name type="scientific">uncultured Pseudonocardia sp</name>
    <dbReference type="NCBI Taxonomy" id="211455"/>
    <lineage>
        <taxon>Bacteria</taxon>
        <taxon>Bacillati</taxon>
        <taxon>Actinomycetota</taxon>
        <taxon>Actinomycetes</taxon>
        <taxon>Pseudonocardiales</taxon>
        <taxon>Pseudonocardiaceae</taxon>
        <taxon>Pseudonocardia</taxon>
        <taxon>environmental samples</taxon>
    </lineage>
</organism>
<feature type="region of interest" description="Disordered" evidence="1">
    <location>
        <begin position="54"/>
        <end position="73"/>
    </location>
</feature>
<accession>A0A6J4Q822</accession>
<name>A0A6J4Q822_9PSEU</name>
<feature type="non-terminal residue" evidence="2">
    <location>
        <position position="1"/>
    </location>
</feature>
<protein>
    <submittedName>
        <fullName evidence="2">Uncharacterized protein</fullName>
    </submittedName>
</protein>
<dbReference type="EMBL" id="CADCUS010000477">
    <property type="protein sequence ID" value="CAA9430876.1"/>
    <property type="molecule type" value="Genomic_DNA"/>
</dbReference>
<gene>
    <name evidence="2" type="ORF">AVDCRST_MAG66-3289</name>
</gene>
<proteinExistence type="predicted"/>
<evidence type="ECO:0000313" key="2">
    <source>
        <dbReference type="EMBL" id="CAA9430876.1"/>
    </source>
</evidence>
<evidence type="ECO:0000256" key="1">
    <source>
        <dbReference type="SAM" id="MobiDB-lite"/>
    </source>
</evidence>
<feature type="non-terminal residue" evidence="2">
    <location>
        <position position="73"/>
    </location>
</feature>
<dbReference type="AlphaFoldDB" id="A0A6J4Q822"/>